<dbReference type="Gene3D" id="2.120.10.30">
    <property type="entry name" value="TolB, C-terminal domain"/>
    <property type="match status" value="1"/>
</dbReference>
<proteinExistence type="predicted"/>
<evidence type="ECO:0000259" key="2">
    <source>
        <dbReference type="SMART" id="SM00776"/>
    </source>
</evidence>
<accession>A0A7S2ZXC0</accession>
<dbReference type="Gene3D" id="2.60.120.1060">
    <property type="entry name" value="NPCBM/NEW2 domain"/>
    <property type="match status" value="1"/>
</dbReference>
<dbReference type="InterPro" id="IPR011041">
    <property type="entry name" value="Quinoprot_gluc/sorb_DH_b-prop"/>
</dbReference>
<dbReference type="EMBL" id="HBHW01027857">
    <property type="protein sequence ID" value="CAE0053551.1"/>
    <property type="molecule type" value="Transcribed_RNA"/>
</dbReference>
<dbReference type="InterPro" id="IPR032812">
    <property type="entry name" value="SbsA_Ig"/>
</dbReference>
<organism evidence="3">
    <name type="scientific">Rhodosorus marinus</name>
    <dbReference type="NCBI Taxonomy" id="101924"/>
    <lineage>
        <taxon>Eukaryota</taxon>
        <taxon>Rhodophyta</taxon>
        <taxon>Stylonematophyceae</taxon>
        <taxon>Stylonematales</taxon>
        <taxon>Stylonemataceae</taxon>
        <taxon>Rhodosorus</taxon>
    </lineage>
</organism>
<reference evidence="3" key="1">
    <citation type="submission" date="2021-01" db="EMBL/GenBank/DDBJ databases">
        <authorList>
            <person name="Corre E."/>
            <person name="Pelletier E."/>
            <person name="Niang G."/>
            <person name="Scheremetjew M."/>
            <person name="Finn R."/>
            <person name="Kale V."/>
            <person name="Holt S."/>
            <person name="Cochrane G."/>
            <person name="Meng A."/>
            <person name="Brown T."/>
            <person name="Cohen L."/>
        </authorList>
    </citation>
    <scope>NUCLEOTIDE SEQUENCE</scope>
    <source>
        <strain evidence="3">CCMP 769</strain>
    </source>
</reference>
<dbReference type="Pfam" id="PF13205">
    <property type="entry name" value="Big_5"/>
    <property type="match status" value="2"/>
</dbReference>
<dbReference type="InterPro" id="IPR008979">
    <property type="entry name" value="Galactose-bd-like_sf"/>
</dbReference>
<sequence length="1098" mass="121178">MVERVKLLGLILGILFGVTGALVFDAEDLAWTVVVEGDYQSMLDVDWIPGDVSRIVVCEKRGFVWLIIDGVRQSKPFLDISSEVVNFGARGLTACMVDADFENYPYFYVSYTDNRQKETSDSGTKGGIVARYKLSDDLTQAIDPVIVMGTKAPPASGCSDGDVAVQDIICMEDRSHNMGGLAMSPDGKIFIGVGDASSVATFNERQIRAQQLWYKTGKVHCITRTGLSCPGSPFIYENDRTTNRAKVWNLGVRNPFRIGYDPVYDIPLIANVGQATWESIWPGFPGLNFGWPCTEAQRTNLKASLYPICTEIAEGKIEIHPDRTFWDIHHDLGAAATGVVRLSSKEWPAELRNKIAVADYTNNWIKLIEVDRDGIIGSHIDFASEVGGPVQLKQGPDGWLYAVSILTQQVIRIEHRVNTDPPRVVRTIPPVRFKGAELTTDVSVMFSKKIDFSLVDGESVRITERSTGSEIHADYEWEPATNTVVARLHSHLDPNTDYDLVVSGIRDTGGRDLWRTFESTFKTANGFSLQLSDLDWISSSNGTPDYPEPFRDVQFPTFAVDVPPLMIRGQIFKSGIAMYARGEVEVAVPDGCTRFQAYTGVDDVVTLLDAKGVHFIVGSKSKDGAVSELYRDTVPRKRIDPPAYIDVDVTGAASLVLTVERAPEGARSLSISTWGSPKFRCGDYDQDKATVVWVRPTDRVTGLYKLDDSIRVRFSEPMDVASTMDATQILLPVALGGYIIGFSTRFSPDQRTMTVIPTEPLAPDTEYTLTIDTTAKDVSGNNLLNAFTRRIQTQAEDPSGETFELVDLLPEDIRPSSGMQLSGREILVEAPVEVDYIVPGNCGELSVTLASTEGEVRVTIKDPEENTICASELVAASTRETLSCNIQTHSRITMVITGGGNGVIRTSTMNCAVGSMLPRCEFGERLSTRFQVGDVVRLSAQCYDYKGALIPKDDLFWIVSLIHCQTICHRHEELTVGGVSEVEYEVEDHGDYFFLEIEVFAESDGRRGVSTMKIRPLTASVTVTSMPPGITVSSDSLSGPSPLRSITVVGSYFSINAVKKEDNRKFLFWDDDMELGPNRFLQFTNVGPRTYNAVYEDF</sequence>
<dbReference type="Pfam" id="PF07995">
    <property type="entry name" value="GSDH"/>
    <property type="match status" value="1"/>
</dbReference>
<dbReference type="InterPro" id="IPR013222">
    <property type="entry name" value="Glyco_hyd_98_carb-bd"/>
</dbReference>
<dbReference type="InterPro" id="IPR011042">
    <property type="entry name" value="6-blade_b-propeller_TolB-like"/>
</dbReference>
<dbReference type="InterPro" id="IPR038637">
    <property type="entry name" value="NPCBM_sf"/>
</dbReference>
<gene>
    <name evidence="3" type="ORF">RMAR00112_LOCUS21579</name>
</gene>
<feature type="domain" description="Glycosyl hydrolase family 98 putative carbohydrate-binding module" evidence="2">
    <location>
        <begin position="524"/>
        <end position="681"/>
    </location>
</feature>
<dbReference type="SMART" id="SM00776">
    <property type="entry name" value="NPCBM"/>
    <property type="match status" value="1"/>
</dbReference>
<evidence type="ECO:0000256" key="1">
    <source>
        <dbReference type="ARBA" id="ARBA00022729"/>
    </source>
</evidence>
<dbReference type="InterPro" id="IPR012938">
    <property type="entry name" value="Glc/Sorbosone_DH"/>
</dbReference>
<dbReference type="Gene3D" id="2.60.40.1220">
    <property type="match status" value="2"/>
</dbReference>
<dbReference type="AlphaFoldDB" id="A0A7S2ZXC0"/>
<dbReference type="PANTHER" id="PTHR19328">
    <property type="entry name" value="HEDGEHOG-INTERACTING PROTEIN"/>
    <property type="match status" value="1"/>
</dbReference>
<name>A0A7S2ZXC0_9RHOD</name>
<dbReference type="SUPFAM" id="SSF49785">
    <property type="entry name" value="Galactose-binding domain-like"/>
    <property type="match status" value="1"/>
</dbReference>
<keyword evidence="1" id="KW-0732">Signal</keyword>
<dbReference type="PANTHER" id="PTHR19328:SF13">
    <property type="entry name" value="HIPL1 PROTEIN"/>
    <property type="match status" value="1"/>
</dbReference>
<protein>
    <recommendedName>
        <fullName evidence="2">Glycosyl hydrolase family 98 putative carbohydrate-binding module domain-containing protein</fullName>
    </recommendedName>
</protein>
<dbReference type="SUPFAM" id="SSF50952">
    <property type="entry name" value="Soluble quinoprotein glucose dehydrogenase"/>
    <property type="match status" value="1"/>
</dbReference>
<dbReference type="Pfam" id="PF08305">
    <property type="entry name" value="NPCBM"/>
    <property type="match status" value="1"/>
</dbReference>
<evidence type="ECO:0000313" key="3">
    <source>
        <dbReference type="EMBL" id="CAE0053551.1"/>
    </source>
</evidence>
<dbReference type="InterPro" id="IPR014755">
    <property type="entry name" value="Cu-Rt/internalin_Ig-like"/>
</dbReference>